<evidence type="ECO:0000259" key="3">
    <source>
        <dbReference type="SMART" id="SM00199"/>
    </source>
</evidence>
<evidence type="ECO:0000313" key="5">
    <source>
        <dbReference type="EMBL" id="AWP07654.1"/>
    </source>
</evidence>
<feature type="region of interest" description="Disordered" evidence="2">
    <location>
        <begin position="1"/>
        <end position="36"/>
    </location>
</feature>
<dbReference type="SMART" id="SM00199">
    <property type="entry name" value="SCY"/>
    <property type="match status" value="1"/>
</dbReference>
<dbReference type="SUPFAM" id="SSF54117">
    <property type="entry name" value="Interleukin 8-like chemokines"/>
    <property type="match status" value="1"/>
</dbReference>
<evidence type="ECO:0000313" key="7">
    <source>
        <dbReference type="Ensembl" id="ENSSMAP00000023904.1"/>
    </source>
</evidence>
<dbReference type="EMBL" id="VEVO01000012">
    <property type="protein sequence ID" value="KAF0034329.1"/>
    <property type="molecule type" value="Genomic_DNA"/>
</dbReference>
<dbReference type="STRING" id="52904.ENSSMAP00000023904"/>
<dbReference type="Bgee" id="ENSSMAG00000014583">
    <property type="expression patterns" value="Expressed in pharyngeal gill and 6 other cell types or tissues"/>
</dbReference>
<proteinExistence type="predicted"/>
<feature type="domain" description="Chemokine interleukin-8-like" evidence="3">
    <location>
        <begin position="62"/>
        <end position="128"/>
    </location>
</feature>
<feature type="compositionally biased region" description="Low complexity" evidence="2">
    <location>
        <begin position="8"/>
        <end position="17"/>
    </location>
</feature>
<dbReference type="EMBL" id="CP026251">
    <property type="protein sequence ID" value="AWP07654.1"/>
    <property type="molecule type" value="Genomic_DNA"/>
</dbReference>
<keyword evidence="8" id="KW-1185">Reference proteome</keyword>
<keyword evidence="1" id="KW-0202">Cytokine</keyword>
<reference evidence="6 9" key="2">
    <citation type="submission" date="2019-06" db="EMBL/GenBank/DDBJ databases">
        <title>Draft genomes of female and male turbot (Scophthalmus maximus).</title>
        <authorList>
            <person name="Xu H."/>
            <person name="Xu X.-W."/>
            <person name="Shao C."/>
            <person name="Chen S."/>
        </authorList>
    </citation>
    <scope>NUCLEOTIDE SEQUENCE [LARGE SCALE GENOMIC DNA]</scope>
    <source>
        <strain evidence="6">Ysfricsl-2016a</strain>
        <tissue evidence="6">Blood</tissue>
    </source>
</reference>
<dbReference type="Proteomes" id="UP000438429">
    <property type="component" value="Unassembled WGS sequence"/>
</dbReference>
<name>A0A2U9BUS1_SCOMX</name>
<evidence type="ECO:0000256" key="2">
    <source>
        <dbReference type="SAM" id="MobiDB-lite"/>
    </source>
</evidence>
<dbReference type="CDD" id="cd00169">
    <property type="entry name" value="Chemokine"/>
    <property type="match status" value="1"/>
</dbReference>
<dbReference type="GO" id="GO:0006955">
    <property type="term" value="P:immune response"/>
    <property type="evidence" value="ECO:0007669"/>
    <property type="project" value="InterPro"/>
</dbReference>
<dbReference type="Proteomes" id="UP000694558">
    <property type="component" value="Chromosome 9"/>
</dbReference>
<dbReference type="InterPro" id="IPR036048">
    <property type="entry name" value="Interleukin_8-like_sf"/>
</dbReference>
<gene>
    <name evidence="7" type="primary">LOC118313526</name>
    <name evidence="6" type="ORF">F2P81_014395</name>
    <name evidence="4" type="ORF">SMAX5B_019278</name>
</gene>
<reference evidence="4 8" key="1">
    <citation type="submission" date="2017-12" db="EMBL/GenBank/DDBJ databases">
        <title>Integrating genomic resources of turbot (Scophthalmus maximus) in depth evaluation of genetic and physical mapping variation across individuals.</title>
        <authorList>
            <person name="Martinez P."/>
        </authorList>
    </citation>
    <scope>NUCLEOTIDE SEQUENCE [LARGE SCALE GENOMIC DNA]</scope>
</reference>
<sequence length="136" mass="15007">MHLRLHSPPHSSSSSSSFAHSRKEAADLSPDPTPRDGDMASRVAALLLLGVICARFAQGEMVVDCCLSTTDKFFPLIKIETYTLQHAGQGCDLSATVFITKAARTVCIVHPSAENKRTKWVKSHIQYLDNKKRARK</sequence>
<reference evidence="7" key="5">
    <citation type="submission" date="2025-05" db="UniProtKB">
        <authorList>
            <consortium name="Ensembl"/>
        </authorList>
    </citation>
    <scope>IDENTIFICATION</scope>
</reference>
<dbReference type="Proteomes" id="UP000246464">
    <property type="component" value="Chromosome 9"/>
</dbReference>
<dbReference type="Ensembl" id="ENSSMAT00000024183.2">
    <property type="protein sequence ID" value="ENSSMAP00000023904.1"/>
    <property type="gene ID" value="ENSSMAG00000014583.2"/>
</dbReference>
<dbReference type="Gene3D" id="2.40.50.40">
    <property type="match status" value="1"/>
</dbReference>
<dbReference type="AlphaFoldDB" id="A0A2U9BUS1"/>
<accession>A0A2U9BUS1</accession>
<evidence type="ECO:0000313" key="9">
    <source>
        <dbReference type="Proteomes" id="UP000438429"/>
    </source>
</evidence>
<evidence type="ECO:0000256" key="1">
    <source>
        <dbReference type="ARBA" id="ARBA00022514"/>
    </source>
</evidence>
<organism evidence="4 8">
    <name type="scientific">Scophthalmus maximus</name>
    <name type="common">Turbot</name>
    <name type="synonym">Psetta maxima</name>
    <dbReference type="NCBI Taxonomy" id="52904"/>
    <lineage>
        <taxon>Eukaryota</taxon>
        <taxon>Metazoa</taxon>
        <taxon>Chordata</taxon>
        <taxon>Craniata</taxon>
        <taxon>Vertebrata</taxon>
        <taxon>Euteleostomi</taxon>
        <taxon>Actinopterygii</taxon>
        <taxon>Neopterygii</taxon>
        <taxon>Teleostei</taxon>
        <taxon>Neoteleostei</taxon>
        <taxon>Acanthomorphata</taxon>
        <taxon>Carangaria</taxon>
        <taxon>Pleuronectiformes</taxon>
        <taxon>Pleuronectoidei</taxon>
        <taxon>Scophthalmidae</taxon>
        <taxon>Scophthalmus</taxon>
    </lineage>
</organism>
<evidence type="ECO:0000313" key="4">
    <source>
        <dbReference type="EMBL" id="AWP07653.1"/>
    </source>
</evidence>
<dbReference type="GO" id="GO:0005615">
    <property type="term" value="C:extracellular space"/>
    <property type="evidence" value="ECO:0007669"/>
    <property type="project" value="UniProtKB-KW"/>
</dbReference>
<reference evidence="7" key="4">
    <citation type="submission" date="2023-05" db="EMBL/GenBank/DDBJ databases">
        <title>High-quality long-read genome of Scophthalmus maximus.</title>
        <authorList>
            <person name="Lien S."/>
            <person name="Martinez P."/>
        </authorList>
    </citation>
    <scope>NUCLEOTIDE SEQUENCE [LARGE SCALE GENOMIC DNA]</scope>
</reference>
<dbReference type="EMBL" id="CP026251">
    <property type="protein sequence ID" value="AWP07653.1"/>
    <property type="molecule type" value="Genomic_DNA"/>
</dbReference>
<evidence type="ECO:0000313" key="6">
    <source>
        <dbReference type="EMBL" id="KAF0034329.1"/>
    </source>
</evidence>
<protein>
    <submittedName>
        <fullName evidence="4 5">Putative eotaxin-like</fullName>
    </submittedName>
</protein>
<dbReference type="Pfam" id="PF00048">
    <property type="entry name" value="IL8"/>
    <property type="match status" value="1"/>
</dbReference>
<evidence type="ECO:0000313" key="8">
    <source>
        <dbReference type="Proteomes" id="UP000246464"/>
    </source>
</evidence>
<reference evidence="7" key="3">
    <citation type="submission" date="2020-05" db="EMBL/GenBank/DDBJ databases">
        <authorList>
            <person name="Moser M."/>
        </authorList>
    </citation>
    <scope>NUCLEOTIDE SEQUENCE [LARGE SCALE GENOMIC DNA]</scope>
</reference>
<dbReference type="InterPro" id="IPR001811">
    <property type="entry name" value="Chemokine_IL8-like_dom"/>
</dbReference>
<dbReference type="GeneTree" id="ENSGT00990000203821"/>
<dbReference type="GO" id="GO:0008009">
    <property type="term" value="F:chemokine activity"/>
    <property type="evidence" value="ECO:0007669"/>
    <property type="project" value="InterPro"/>
</dbReference>